<evidence type="ECO:0000256" key="3">
    <source>
        <dbReference type="ARBA" id="ARBA00022833"/>
    </source>
</evidence>
<dbReference type="GO" id="GO:0046872">
    <property type="term" value="F:metal ion binding"/>
    <property type="evidence" value="ECO:0007669"/>
    <property type="project" value="UniProtKB-KW"/>
</dbReference>
<evidence type="ECO:0000256" key="2">
    <source>
        <dbReference type="ARBA" id="ARBA00022723"/>
    </source>
</evidence>
<evidence type="ECO:0000313" key="6">
    <source>
        <dbReference type="Proteomes" id="UP000288716"/>
    </source>
</evidence>
<dbReference type="SUPFAM" id="SSF64484">
    <property type="entry name" value="beta and beta-prime subunits of DNA dependent RNA-polymerase"/>
    <property type="match status" value="1"/>
</dbReference>
<dbReference type="InterPro" id="IPR015700">
    <property type="entry name" value="RPC1"/>
</dbReference>
<accession>A0A443RVG7</accession>
<dbReference type="EMBL" id="NCKV01026950">
    <property type="protein sequence ID" value="RWS19381.1"/>
    <property type="molecule type" value="Genomic_DNA"/>
</dbReference>
<dbReference type="Pfam" id="PF04998">
    <property type="entry name" value="RNA_pol_Rpb1_5"/>
    <property type="match status" value="1"/>
</dbReference>
<dbReference type="GO" id="GO:0003899">
    <property type="term" value="F:DNA-directed RNA polymerase activity"/>
    <property type="evidence" value="ECO:0007669"/>
    <property type="project" value="UniProtKB-EC"/>
</dbReference>
<dbReference type="Gene3D" id="1.10.150.390">
    <property type="match status" value="1"/>
</dbReference>
<organism evidence="5 6">
    <name type="scientific">Leptotrombidium deliense</name>
    <dbReference type="NCBI Taxonomy" id="299467"/>
    <lineage>
        <taxon>Eukaryota</taxon>
        <taxon>Metazoa</taxon>
        <taxon>Ecdysozoa</taxon>
        <taxon>Arthropoda</taxon>
        <taxon>Chelicerata</taxon>
        <taxon>Arachnida</taxon>
        <taxon>Acari</taxon>
        <taxon>Acariformes</taxon>
        <taxon>Trombidiformes</taxon>
        <taxon>Prostigmata</taxon>
        <taxon>Anystina</taxon>
        <taxon>Parasitengona</taxon>
        <taxon>Trombiculoidea</taxon>
        <taxon>Trombiculidae</taxon>
        <taxon>Leptotrombidium</taxon>
    </lineage>
</organism>
<keyword evidence="2" id="KW-0479">Metal-binding</keyword>
<evidence type="ECO:0000259" key="4">
    <source>
        <dbReference type="Pfam" id="PF04998"/>
    </source>
</evidence>
<proteinExistence type="predicted"/>
<name>A0A443RVG7_9ACAR</name>
<dbReference type="AlphaFoldDB" id="A0A443RVG7"/>
<keyword evidence="5" id="KW-0804">Transcription</keyword>
<feature type="domain" description="RNA polymerase Rpb1" evidence="4">
    <location>
        <begin position="1"/>
        <end position="261"/>
    </location>
</feature>
<dbReference type="PANTHER" id="PTHR48446:SF1">
    <property type="entry name" value="DNA-DIRECTED RNA POLYMERASE SUBUNIT BETA' N-TERMINAL SECTION"/>
    <property type="match status" value="1"/>
</dbReference>
<dbReference type="GO" id="GO:0003677">
    <property type="term" value="F:DNA binding"/>
    <property type="evidence" value="ECO:0007669"/>
    <property type="project" value="InterPro"/>
</dbReference>
<dbReference type="VEuPathDB" id="VectorBase:LDEU012659"/>
<dbReference type="GO" id="GO:0006351">
    <property type="term" value="P:DNA-templated transcription"/>
    <property type="evidence" value="ECO:0007669"/>
    <property type="project" value="InterPro"/>
</dbReference>
<dbReference type="Proteomes" id="UP000288716">
    <property type="component" value="Unassembled WGS sequence"/>
</dbReference>
<dbReference type="OrthoDB" id="6537906at2759"/>
<sequence length="291" mass="32450">MTLKTFHFAGIASMNITQGVPRIKELINATKSISTPVVTAALLDYTSADIARAVKMRVEQTTLGEICEYIEEVVLPDDTFIMIKLYMKRIKLLRLEVDANSVCECIMKSLKISSNNISVVDDDRIVCRSTLPSEMWQLKESLTGVVVKGISTVRRAAIRIDNSGDENKHYLIIEGEGLRKVMATYGVDPRRTHSNNIIEVAQTLGIEAARNMIISEIRSTMENHGISIDVRHLMLLADTMTYRGEVLGITRFGLAKMKESALMLASFEKTADHLFDAAYYGQADPILGEFL</sequence>
<dbReference type="EC" id="2.7.7.6" evidence="1"/>
<evidence type="ECO:0000313" key="5">
    <source>
        <dbReference type="EMBL" id="RWS19381.1"/>
    </source>
</evidence>
<dbReference type="STRING" id="299467.A0A443RVG7"/>
<gene>
    <name evidence="5" type="ORF">B4U80_08592</name>
</gene>
<keyword evidence="5" id="KW-0240">DNA-directed RNA polymerase</keyword>
<keyword evidence="6" id="KW-1185">Reference proteome</keyword>
<dbReference type="PANTHER" id="PTHR48446">
    <property type="entry name" value="DNA-DIRECTED RNA POLYMERASE SUBUNIT BETA' N-TERMINAL SECTION"/>
    <property type="match status" value="1"/>
</dbReference>
<comment type="caution">
    <text evidence="5">The sequence shown here is derived from an EMBL/GenBank/DDBJ whole genome shotgun (WGS) entry which is preliminary data.</text>
</comment>
<dbReference type="InterPro" id="IPR007081">
    <property type="entry name" value="RNA_pol_Rpb1_5"/>
</dbReference>
<evidence type="ECO:0000256" key="1">
    <source>
        <dbReference type="ARBA" id="ARBA00012418"/>
    </source>
</evidence>
<keyword evidence="3" id="KW-0862">Zinc</keyword>
<protein>
    <recommendedName>
        <fullName evidence="1">DNA-directed RNA polymerase</fullName>
        <ecNumber evidence="1">2.7.7.6</ecNumber>
    </recommendedName>
</protein>
<dbReference type="GO" id="GO:0000428">
    <property type="term" value="C:DNA-directed RNA polymerase complex"/>
    <property type="evidence" value="ECO:0007669"/>
    <property type="project" value="UniProtKB-KW"/>
</dbReference>
<reference evidence="5 6" key="1">
    <citation type="journal article" date="2018" name="Gigascience">
        <title>Genomes of trombidid mites reveal novel predicted allergens and laterally-transferred genes associated with secondary metabolism.</title>
        <authorList>
            <person name="Dong X."/>
            <person name="Chaisiri K."/>
            <person name="Xia D."/>
            <person name="Armstrong S.D."/>
            <person name="Fang Y."/>
            <person name="Donnelly M.J."/>
            <person name="Kadowaki T."/>
            <person name="McGarry J.W."/>
            <person name="Darby A.C."/>
            <person name="Makepeace B.L."/>
        </authorList>
    </citation>
    <scope>NUCLEOTIDE SEQUENCE [LARGE SCALE GENOMIC DNA]</scope>
    <source>
        <strain evidence="5">UoL-UT</strain>
    </source>
</reference>